<gene>
    <name evidence="1" type="ORF">GFSPODELE1_LOCUS10750</name>
</gene>
<reference evidence="2" key="1">
    <citation type="submission" date="2024-04" db="EMBL/GenBank/DDBJ databases">
        <authorList>
            <person name="Shaw F."/>
            <person name="Minotto A."/>
        </authorList>
    </citation>
    <scope>NUCLEOTIDE SEQUENCE [LARGE SCALE GENOMIC DNA]</scope>
</reference>
<evidence type="ECO:0000313" key="2">
    <source>
        <dbReference type="Proteomes" id="UP001497453"/>
    </source>
</evidence>
<dbReference type="Proteomes" id="UP001497453">
    <property type="component" value="Chromosome 9"/>
</dbReference>
<keyword evidence="2" id="KW-1185">Reference proteome</keyword>
<accession>A0ABP1EB38</accession>
<organism evidence="1 2">
    <name type="scientific">Somion occarium</name>
    <dbReference type="NCBI Taxonomy" id="3059160"/>
    <lineage>
        <taxon>Eukaryota</taxon>
        <taxon>Fungi</taxon>
        <taxon>Dikarya</taxon>
        <taxon>Basidiomycota</taxon>
        <taxon>Agaricomycotina</taxon>
        <taxon>Agaricomycetes</taxon>
        <taxon>Polyporales</taxon>
        <taxon>Cerrenaceae</taxon>
        <taxon>Somion</taxon>
    </lineage>
</organism>
<sequence>MNYVTSPQFPDTISQFLQEASHLCANTELFTLLGETMHRLTWIQLDALLLCMPSLQCFILANFVFLGSADGDSDTRSCHVHPSVHNVRLYTLNASSAQTIYDLFCLLPNVQSFMTFSLTIINHDSPLDTYPPHLALNSLTIYLSDTRLIAGLKHVSTTHPLTTLDVAYINKPDMMATMWNLDPLIKRNLKSFRIGFRTIFDQTEDLVVLRSQEINPWDGIDFSSFTSLSSIAIIIPVGPDMGCDIRAFDFVPATVRYVRVELYLNDGGGSEDTVLNPGSDVWEPLDRLQSRCPQLEWVTLQQRYLDPNHSDGRLGYNEWTPWSEEASLVLRERIPTLAARRMLWGLFAGPSPN</sequence>
<dbReference type="EMBL" id="OZ037952">
    <property type="protein sequence ID" value="CAL1716414.1"/>
    <property type="molecule type" value="Genomic_DNA"/>
</dbReference>
<proteinExistence type="predicted"/>
<name>A0ABP1EB38_9APHY</name>
<evidence type="ECO:0000313" key="1">
    <source>
        <dbReference type="EMBL" id="CAL1716414.1"/>
    </source>
</evidence>
<protein>
    <submittedName>
        <fullName evidence="1">Uncharacterized protein</fullName>
    </submittedName>
</protein>